<feature type="site" description="Positions MEP for the nucleophilic attack" evidence="7">
    <location>
        <position position="211"/>
    </location>
</feature>
<evidence type="ECO:0000313" key="8">
    <source>
        <dbReference type="EMBL" id="HIV08787.1"/>
    </source>
</evidence>
<dbReference type="AlphaFoldDB" id="A0A9D1T236"/>
<keyword evidence="5 7" id="KW-0548">Nucleotidyltransferase</keyword>
<dbReference type="InterPro" id="IPR001228">
    <property type="entry name" value="IspD"/>
</dbReference>
<dbReference type="Gene3D" id="3.90.550.10">
    <property type="entry name" value="Spore Coat Polysaccharide Biosynthesis Protein SpsA, Chain A"/>
    <property type="match status" value="1"/>
</dbReference>
<dbReference type="PANTHER" id="PTHR32125:SF4">
    <property type="entry name" value="2-C-METHYL-D-ERYTHRITOL 4-PHOSPHATE CYTIDYLYLTRANSFERASE, CHLOROPLASTIC"/>
    <property type="match status" value="1"/>
</dbReference>
<organism evidence="8 9">
    <name type="scientific">Candidatus Spyradenecus faecavium</name>
    <dbReference type="NCBI Taxonomy" id="2840947"/>
    <lineage>
        <taxon>Bacteria</taxon>
        <taxon>Pseudomonadati</taxon>
        <taxon>Lentisphaerota</taxon>
        <taxon>Lentisphaeria</taxon>
        <taxon>Lentisphaerales</taxon>
        <taxon>Lentisphaeraceae</taxon>
        <taxon>Lentisphaeraceae incertae sedis</taxon>
        <taxon>Candidatus Spyradenecus</taxon>
    </lineage>
</organism>
<dbReference type="PROSITE" id="PS01295">
    <property type="entry name" value="ISPD"/>
    <property type="match status" value="1"/>
</dbReference>
<dbReference type="Proteomes" id="UP000886845">
    <property type="component" value="Unassembled WGS sequence"/>
</dbReference>
<evidence type="ECO:0000256" key="4">
    <source>
        <dbReference type="ARBA" id="ARBA00022679"/>
    </source>
</evidence>
<dbReference type="InterPro" id="IPR018294">
    <property type="entry name" value="ISPD_synthase_CS"/>
</dbReference>
<dbReference type="GO" id="GO:0050518">
    <property type="term" value="F:2-C-methyl-D-erythritol 4-phosphate cytidylyltransferase activity"/>
    <property type="evidence" value="ECO:0007669"/>
    <property type="project" value="UniProtKB-UniRule"/>
</dbReference>
<comment type="catalytic activity">
    <reaction evidence="1 7">
        <text>2-C-methyl-D-erythritol 4-phosphate + CTP + H(+) = 4-CDP-2-C-methyl-D-erythritol + diphosphate</text>
        <dbReference type="Rhea" id="RHEA:13429"/>
        <dbReference type="ChEBI" id="CHEBI:15378"/>
        <dbReference type="ChEBI" id="CHEBI:33019"/>
        <dbReference type="ChEBI" id="CHEBI:37563"/>
        <dbReference type="ChEBI" id="CHEBI:57823"/>
        <dbReference type="ChEBI" id="CHEBI:58262"/>
        <dbReference type="EC" id="2.7.7.60"/>
    </reaction>
</comment>
<keyword evidence="6 7" id="KW-0414">Isoprene biosynthesis</keyword>
<evidence type="ECO:0000256" key="2">
    <source>
        <dbReference type="ARBA" id="ARBA00004787"/>
    </source>
</evidence>
<name>A0A9D1T236_9BACT</name>
<evidence type="ECO:0000313" key="9">
    <source>
        <dbReference type="Proteomes" id="UP000886845"/>
    </source>
</evidence>
<dbReference type="FunFam" id="3.90.550.10:FF:000003">
    <property type="entry name" value="2-C-methyl-D-erythritol 4-phosphate cytidylyltransferase"/>
    <property type="match status" value="1"/>
</dbReference>
<dbReference type="GO" id="GO:0019288">
    <property type="term" value="P:isopentenyl diphosphate biosynthetic process, methylerythritol 4-phosphate pathway"/>
    <property type="evidence" value="ECO:0007669"/>
    <property type="project" value="UniProtKB-UniRule"/>
</dbReference>
<feature type="site" description="Transition state stabilizer" evidence="7">
    <location>
        <position position="21"/>
    </location>
</feature>
<comment type="caution">
    <text evidence="8">The sequence shown here is derived from an EMBL/GenBank/DDBJ whole genome shotgun (WGS) entry which is preliminary data.</text>
</comment>
<dbReference type="SUPFAM" id="SSF53448">
    <property type="entry name" value="Nucleotide-diphospho-sugar transferases"/>
    <property type="match status" value="1"/>
</dbReference>
<evidence type="ECO:0000256" key="1">
    <source>
        <dbReference type="ARBA" id="ARBA00001282"/>
    </source>
</evidence>
<dbReference type="InterPro" id="IPR050088">
    <property type="entry name" value="IspD/TarI_cytidylyltransf_bact"/>
</dbReference>
<reference evidence="8" key="2">
    <citation type="journal article" date="2021" name="PeerJ">
        <title>Extensive microbial diversity within the chicken gut microbiome revealed by metagenomics and culture.</title>
        <authorList>
            <person name="Gilroy R."/>
            <person name="Ravi A."/>
            <person name="Getino M."/>
            <person name="Pursley I."/>
            <person name="Horton D.L."/>
            <person name="Alikhan N.F."/>
            <person name="Baker D."/>
            <person name="Gharbi K."/>
            <person name="Hall N."/>
            <person name="Watson M."/>
            <person name="Adriaenssens E.M."/>
            <person name="Foster-Nyarko E."/>
            <person name="Jarju S."/>
            <person name="Secka A."/>
            <person name="Antonio M."/>
            <person name="Oren A."/>
            <person name="Chaudhuri R.R."/>
            <person name="La Ragione R."/>
            <person name="Hildebrand F."/>
            <person name="Pallen M.J."/>
        </authorList>
    </citation>
    <scope>NUCLEOTIDE SEQUENCE</scope>
    <source>
        <strain evidence="8">35461</strain>
    </source>
</reference>
<dbReference type="InterPro" id="IPR029044">
    <property type="entry name" value="Nucleotide-diphossugar_trans"/>
</dbReference>
<comment type="function">
    <text evidence="7">Catalyzes the formation of 4-diphosphocytidyl-2-C-methyl-D-erythritol from CTP and 2-C-methyl-D-erythritol 4-phosphate (MEP).</text>
</comment>
<evidence type="ECO:0000256" key="7">
    <source>
        <dbReference type="HAMAP-Rule" id="MF_00108"/>
    </source>
</evidence>
<dbReference type="PANTHER" id="PTHR32125">
    <property type="entry name" value="2-C-METHYL-D-ERYTHRITOL 4-PHOSPHATE CYTIDYLYLTRANSFERASE, CHLOROPLASTIC"/>
    <property type="match status" value="1"/>
</dbReference>
<evidence type="ECO:0000256" key="5">
    <source>
        <dbReference type="ARBA" id="ARBA00022695"/>
    </source>
</evidence>
<evidence type="ECO:0000256" key="6">
    <source>
        <dbReference type="ARBA" id="ARBA00023229"/>
    </source>
</evidence>
<gene>
    <name evidence="7 8" type="primary">ispD</name>
    <name evidence="8" type="ORF">IAC79_01560</name>
</gene>
<protein>
    <recommendedName>
        <fullName evidence="7">2-C-methyl-D-erythritol 4-phosphate cytidylyltransferase</fullName>
        <ecNumber evidence="7">2.7.7.60</ecNumber>
    </recommendedName>
    <alternativeName>
        <fullName evidence="7">4-diphosphocytidyl-2C-methyl-D-erythritol synthase</fullName>
    </alternativeName>
    <alternativeName>
        <fullName evidence="7">MEP cytidylyltransferase</fullName>
        <shortName evidence="7">MCT</shortName>
    </alternativeName>
</protein>
<proteinExistence type="inferred from homology"/>
<dbReference type="EMBL" id="DVOR01000052">
    <property type="protein sequence ID" value="HIV08787.1"/>
    <property type="molecule type" value="Genomic_DNA"/>
</dbReference>
<dbReference type="NCBIfam" id="TIGR00453">
    <property type="entry name" value="ispD"/>
    <property type="match status" value="1"/>
</dbReference>
<dbReference type="HAMAP" id="MF_00108">
    <property type="entry name" value="IspD"/>
    <property type="match status" value="1"/>
</dbReference>
<reference evidence="8" key="1">
    <citation type="submission" date="2020-10" db="EMBL/GenBank/DDBJ databases">
        <authorList>
            <person name="Gilroy R."/>
        </authorList>
    </citation>
    <scope>NUCLEOTIDE SEQUENCE</scope>
    <source>
        <strain evidence="8">35461</strain>
    </source>
</reference>
<feature type="site" description="Positions MEP for the nucleophilic attack" evidence="7">
    <location>
        <position position="154"/>
    </location>
</feature>
<feature type="site" description="Transition state stabilizer" evidence="7">
    <location>
        <position position="14"/>
    </location>
</feature>
<evidence type="ECO:0000256" key="3">
    <source>
        <dbReference type="ARBA" id="ARBA00009789"/>
    </source>
</evidence>
<dbReference type="EC" id="2.7.7.60" evidence="7"/>
<dbReference type="InterPro" id="IPR034683">
    <property type="entry name" value="IspD/TarI"/>
</dbReference>
<comment type="pathway">
    <text evidence="2 7">Isoprenoid biosynthesis; isopentenyl diphosphate biosynthesis via DXP pathway; isopentenyl diphosphate from 1-deoxy-D-xylulose 5-phosphate: step 2/6.</text>
</comment>
<comment type="similarity">
    <text evidence="3 7">Belongs to the IspD/TarI cytidylyltransferase family. IspD subfamily.</text>
</comment>
<dbReference type="Pfam" id="PF01128">
    <property type="entry name" value="IspD"/>
    <property type="match status" value="1"/>
</dbReference>
<sequence>MVTAVILASGKGTRMGAGLDKCFLSLGPRPVVAWSLLAFEKCKEVDRIVLTVRKDQLAAARGLQTLFGISKLAKIVVGGARRQDSVAAALKEIDPFDVRYIVIHDAARPCITPELISETLKYAKRFGSGVAAHPVTDTIKVVGKGMTVASTPDRSTLWAVQTPQAFAADKLIPAYAKLAPDKKCDYPDDAALFEAAGETTRLVRWDEPNPKITTPIDLTVAAAILRLN</sequence>
<accession>A0A9D1T236</accession>
<keyword evidence="4 7" id="KW-0808">Transferase</keyword>
<dbReference type="CDD" id="cd02516">
    <property type="entry name" value="CDP-ME_synthetase"/>
    <property type="match status" value="1"/>
</dbReference>